<organism evidence="7">
    <name type="scientific">marine metagenome</name>
    <dbReference type="NCBI Taxonomy" id="408172"/>
    <lineage>
        <taxon>unclassified sequences</taxon>
        <taxon>metagenomes</taxon>
        <taxon>ecological metagenomes</taxon>
    </lineage>
</organism>
<dbReference type="FunFam" id="3.30.390.10:FF:000009">
    <property type="entry name" value="Hydrophobic dipeptide epimerase"/>
    <property type="match status" value="1"/>
</dbReference>
<comment type="cofactor">
    <cofactor evidence="1">
        <name>Mg(2+)</name>
        <dbReference type="ChEBI" id="CHEBI:18420"/>
    </cofactor>
</comment>
<gene>
    <name evidence="7" type="ORF">METZ01_LOCUS491540</name>
</gene>
<comment type="similarity">
    <text evidence="2">Belongs to the mandelate racemase/muconate lactonizing enzyme family.</text>
</comment>
<keyword evidence="5" id="KW-0456">Lyase</keyword>
<evidence type="ECO:0000256" key="5">
    <source>
        <dbReference type="ARBA" id="ARBA00023239"/>
    </source>
</evidence>
<evidence type="ECO:0000256" key="4">
    <source>
        <dbReference type="ARBA" id="ARBA00022842"/>
    </source>
</evidence>
<protein>
    <recommendedName>
        <fullName evidence="6">Mandelate racemase/muconate lactonizing enzyme N-terminal domain-containing protein</fullName>
    </recommendedName>
</protein>
<evidence type="ECO:0000256" key="1">
    <source>
        <dbReference type="ARBA" id="ARBA00001946"/>
    </source>
</evidence>
<name>A0A383D2A8_9ZZZZ</name>
<dbReference type="Gene3D" id="3.30.390.10">
    <property type="entry name" value="Enolase-like, N-terminal domain"/>
    <property type="match status" value="1"/>
</dbReference>
<dbReference type="InterPro" id="IPR013341">
    <property type="entry name" value="Mandelate_racemase_N_dom"/>
</dbReference>
<keyword evidence="4" id="KW-0460">Magnesium</keyword>
<evidence type="ECO:0000313" key="7">
    <source>
        <dbReference type="EMBL" id="SVE38686.1"/>
    </source>
</evidence>
<proteinExistence type="inferred from homology"/>
<evidence type="ECO:0000256" key="3">
    <source>
        <dbReference type="ARBA" id="ARBA00022723"/>
    </source>
</evidence>
<reference evidence="7" key="1">
    <citation type="submission" date="2018-05" db="EMBL/GenBank/DDBJ databases">
        <authorList>
            <person name="Lanie J.A."/>
            <person name="Ng W.-L."/>
            <person name="Kazmierczak K.M."/>
            <person name="Andrzejewski T.M."/>
            <person name="Davidsen T.M."/>
            <person name="Wayne K.J."/>
            <person name="Tettelin H."/>
            <person name="Glass J.I."/>
            <person name="Rusch D."/>
            <person name="Podicherti R."/>
            <person name="Tsui H.-C.T."/>
            <person name="Winkler M.E."/>
        </authorList>
    </citation>
    <scope>NUCLEOTIDE SEQUENCE</scope>
</reference>
<evidence type="ECO:0000259" key="6">
    <source>
        <dbReference type="Pfam" id="PF02746"/>
    </source>
</evidence>
<dbReference type="InterPro" id="IPR034593">
    <property type="entry name" value="DgoD-like"/>
</dbReference>
<dbReference type="PANTHER" id="PTHR48080">
    <property type="entry name" value="D-GALACTONATE DEHYDRATASE-RELATED"/>
    <property type="match status" value="1"/>
</dbReference>
<dbReference type="SUPFAM" id="SSF54826">
    <property type="entry name" value="Enolase N-terminal domain-like"/>
    <property type="match status" value="1"/>
</dbReference>
<dbReference type="Gene3D" id="3.20.20.120">
    <property type="entry name" value="Enolase-like C-terminal domain"/>
    <property type="match status" value="1"/>
</dbReference>
<dbReference type="GO" id="GO:0016829">
    <property type="term" value="F:lyase activity"/>
    <property type="evidence" value="ECO:0007669"/>
    <property type="project" value="UniProtKB-KW"/>
</dbReference>
<dbReference type="GO" id="GO:0046872">
    <property type="term" value="F:metal ion binding"/>
    <property type="evidence" value="ECO:0007669"/>
    <property type="project" value="UniProtKB-KW"/>
</dbReference>
<feature type="non-terminal residue" evidence="7">
    <location>
        <position position="182"/>
    </location>
</feature>
<dbReference type="PANTHER" id="PTHR48080:SF2">
    <property type="entry name" value="D-GALACTONATE DEHYDRATASE"/>
    <property type="match status" value="1"/>
</dbReference>
<sequence length="182" mass="19666">MSTADRYGYSSGSTEVCGSVPQQLSSKERHRMKITRLCAYQVELPLHDGIYAWSEGKSISAFDSTIVRIETDTGLVGWGESCPLGPVYLPSFAGGVRAGIAELGPRLIGEDPTQLEYLNRTMDATLKGHPYVKSGIDIACWDILGKATGMPVCELLGGRYGDDVALYRSVSRDTPEAMAAKL</sequence>
<accession>A0A383D2A8</accession>
<keyword evidence="3" id="KW-0479">Metal-binding</keyword>
<dbReference type="InterPro" id="IPR036849">
    <property type="entry name" value="Enolase-like_C_sf"/>
</dbReference>
<dbReference type="InterPro" id="IPR029017">
    <property type="entry name" value="Enolase-like_N"/>
</dbReference>
<feature type="domain" description="Mandelate racemase/muconate lactonizing enzyme N-terminal" evidence="6">
    <location>
        <begin position="65"/>
        <end position="157"/>
    </location>
</feature>
<dbReference type="AlphaFoldDB" id="A0A383D2A8"/>
<evidence type="ECO:0000256" key="2">
    <source>
        <dbReference type="ARBA" id="ARBA00008031"/>
    </source>
</evidence>
<dbReference type="EMBL" id="UINC01213766">
    <property type="protein sequence ID" value="SVE38686.1"/>
    <property type="molecule type" value="Genomic_DNA"/>
</dbReference>
<dbReference type="Pfam" id="PF02746">
    <property type="entry name" value="MR_MLE_N"/>
    <property type="match status" value="1"/>
</dbReference>